<feature type="compositionally biased region" description="Basic and acidic residues" evidence="1">
    <location>
        <begin position="176"/>
        <end position="188"/>
    </location>
</feature>
<evidence type="ECO:0000313" key="5">
    <source>
        <dbReference type="Proteomes" id="UP000018680"/>
    </source>
</evidence>
<dbReference type="InterPro" id="IPR025668">
    <property type="entry name" value="Tnp_DDE_dom"/>
</dbReference>
<dbReference type="Proteomes" id="UP000018680">
    <property type="component" value="Chromosome"/>
</dbReference>
<dbReference type="KEGG" id="slr:L21SP2_1098"/>
<accession>V5WGG1</accession>
<sequence>MAVIKKRRASKNKMRKAIRKQLGYIRRNLRHIEQLATVVGLNSLSRQQYRNMLVISEVFRQQALMYESKDHRMSGRIVSISQPHIRPIVRGKAGTPVEFGMKISSANIDGYMFIDRCSWDPYNESGDLVMQAEKYRHRYGVYPASIHADQIYRTRDNRNWCKERGIRLSGPPLGRPPKDRGENRERKKLARQDELDRIAVEGTFGRAKRRYSMGRLMTKLAETSESQVAMIMLVMNLEKIRKDLFYVFIIAMLRSRKITKSHFPVVLGYGNMAA</sequence>
<feature type="region of interest" description="Disordered" evidence="1">
    <location>
        <begin position="165"/>
        <end position="188"/>
    </location>
</feature>
<dbReference type="HOGENOM" id="CLU_040038_4_0_12"/>
<name>V5WGG1_9SPIO</name>
<dbReference type="PATRIC" id="fig|1307761.3.peg.1093"/>
<dbReference type="EMBL" id="CP006939">
    <property type="protein sequence ID" value="AHC14503.1"/>
    <property type="molecule type" value="Genomic_DNA"/>
</dbReference>
<evidence type="ECO:0000256" key="1">
    <source>
        <dbReference type="SAM" id="MobiDB-lite"/>
    </source>
</evidence>
<evidence type="ECO:0000313" key="3">
    <source>
        <dbReference type="EMBL" id="AHC14503.1"/>
    </source>
</evidence>
<dbReference type="EMBL" id="CP006939">
    <property type="protein sequence ID" value="AHC14873.1"/>
    <property type="molecule type" value="Genomic_DNA"/>
</dbReference>
<dbReference type="AlphaFoldDB" id="V5WGG1"/>
<protein>
    <recommendedName>
        <fullName evidence="2">Transposase DDE domain-containing protein</fullName>
    </recommendedName>
</protein>
<reference evidence="4 5" key="1">
    <citation type="journal article" date="2015" name="Stand. Genomic Sci.">
        <title>Complete genome sequence and description of Salinispira pacifica gen. nov., sp. nov., a novel spirochaete isolated form a hypersaline microbial mat.</title>
        <authorList>
            <person name="Ben Hania W."/>
            <person name="Joseph M."/>
            <person name="Schumann P."/>
            <person name="Bunk B."/>
            <person name="Fiebig A."/>
            <person name="Sproer C."/>
            <person name="Klenk H.P."/>
            <person name="Fardeau M.L."/>
            <person name="Spring S."/>
        </authorList>
    </citation>
    <scope>NUCLEOTIDE SEQUENCE [LARGE SCALE GENOMIC DNA]</scope>
    <source>
        <strain evidence="4 5">L21-RPul-D2</strain>
    </source>
</reference>
<gene>
    <name evidence="3" type="ORF">L21SP2_1098</name>
    <name evidence="4" type="ORF">L21SP2_1476</name>
</gene>
<dbReference type="eggNOG" id="COG3039">
    <property type="taxonomic scope" value="Bacteria"/>
</dbReference>
<evidence type="ECO:0000259" key="2">
    <source>
        <dbReference type="Pfam" id="PF13586"/>
    </source>
</evidence>
<feature type="domain" description="Transposase DDE" evidence="2">
    <location>
        <begin position="146"/>
        <end position="238"/>
    </location>
</feature>
<organism evidence="4 5">
    <name type="scientific">Salinispira pacifica</name>
    <dbReference type="NCBI Taxonomy" id="1307761"/>
    <lineage>
        <taxon>Bacteria</taxon>
        <taxon>Pseudomonadati</taxon>
        <taxon>Spirochaetota</taxon>
        <taxon>Spirochaetia</taxon>
        <taxon>Spirochaetales</taxon>
        <taxon>Spirochaetaceae</taxon>
        <taxon>Salinispira</taxon>
    </lineage>
</organism>
<dbReference type="STRING" id="1307761.L21SP2_1098"/>
<keyword evidence="5" id="KW-1185">Reference proteome</keyword>
<proteinExistence type="predicted"/>
<dbReference type="KEGG" id="slr:L21SP2_1476"/>
<evidence type="ECO:0000313" key="4">
    <source>
        <dbReference type="EMBL" id="AHC14873.1"/>
    </source>
</evidence>
<dbReference type="Pfam" id="PF13586">
    <property type="entry name" value="DDE_Tnp_1_2"/>
    <property type="match status" value="1"/>
</dbReference>